<accession>A0A7S2TTL7</accession>
<gene>
    <name evidence="1" type="ORF">LSP00402_LOCUS11645</name>
</gene>
<dbReference type="EMBL" id="HBHP01018739">
    <property type="protein sequence ID" value="CAD9767339.1"/>
    <property type="molecule type" value="Transcribed_RNA"/>
</dbReference>
<protein>
    <submittedName>
        <fullName evidence="1">Uncharacterized protein</fullName>
    </submittedName>
</protein>
<organism evidence="1">
    <name type="scientific">Lotharella oceanica</name>
    <dbReference type="NCBI Taxonomy" id="641309"/>
    <lineage>
        <taxon>Eukaryota</taxon>
        <taxon>Sar</taxon>
        <taxon>Rhizaria</taxon>
        <taxon>Cercozoa</taxon>
        <taxon>Chlorarachniophyceae</taxon>
        <taxon>Lotharella</taxon>
    </lineage>
</organism>
<name>A0A7S2TTL7_9EUKA</name>
<sequence length="251" mass="27660">MPDLMSRGVADFVAYWKERDYRRCLGKLGCYANHVRAWEHIVAADWSDKEKEAEKEGRDDDDEDEDEESLYLVLEDDVEFRAGWHGRLGAVLAALPPGDFDILRLGFWGRANMNDLDRTVRVPAVATDGGGRNIAGNGTLAERLKGGLLRIYRAMQQPPAVVERIGTNHFYMGNHATVVPARGAQRILAKFTARPIACVDGLTRADGGLLANINDDESSLFGKDDLRTYAVAPAIIGLYDIEAKKSVIAGN</sequence>
<dbReference type="AlphaFoldDB" id="A0A7S2TTL7"/>
<proteinExistence type="predicted"/>
<reference evidence="1" key="1">
    <citation type="submission" date="2021-01" db="EMBL/GenBank/DDBJ databases">
        <authorList>
            <person name="Corre E."/>
            <person name="Pelletier E."/>
            <person name="Niang G."/>
            <person name="Scheremetjew M."/>
            <person name="Finn R."/>
            <person name="Kale V."/>
            <person name="Holt S."/>
            <person name="Cochrane G."/>
            <person name="Meng A."/>
            <person name="Brown T."/>
            <person name="Cohen L."/>
        </authorList>
    </citation>
    <scope>NUCLEOTIDE SEQUENCE</scope>
    <source>
        <strain evidence="1">CCMP622</strain>
    </source>
</reference>
<evidence type="ECO:0000313" key="1">
    <source>
        <dbReference type="EMBL" id="CAD9767339.1"/>
    </source>
</evidence>